<evidence type="ECO:0000313" key="2">
    <source>
        <dbReference type="EMBL" id="EMR80931.1"/>
    </source>
</evidence>
<dbReference type="HOGENOM" id="CLU_2830879_0_0_1"/>
<organism evidence="2 3">
    <name type="scientific">Botryotinia fuckeliana (strain BcDW1)</name>
    <name type="common">Noble rot fungus</name>
    <name type="synonym">Botrytis cinerea</name>
    <dbReference type="NCBI Taxonomy" id="1290391"/>
    <lineage>
        <taxon>Eukaryota</taxon>
        <taxon>Fungi</taxon>
        <taxon>Dikarya</taxon>
        <taxon>Ascomycota</taxon>
        <taxon>Pezizomycotina</taxon>
        <taxon>Leotiomycetes</taxon>
        <taxon>Helotiales</taxon>
        <taxon>Sclerotiniaceae</taxon>
        <taxon>Botrytis</taxon>
    </lineage>
</organism>
<feature type="compositionally biased region" description="Polar residues" evidence="1">
    <location>
        <begin position="56"/>
        <end position="66"/>
    </location>
</feature>
<proteinExistence type="predicted"/>
<dbReference type="OrthoDB" id="3545359at2759"/>
<name>M7TBX4_BOTF1</name>
<evidence type="ECO:0000256" key="1">
    <source>
        <dbReference type="SAM" id="MobiDB-lite"/>
    </source>
</evidence>
<accession>M7TBX4</accession>
<sequence length="66" mass="7399">MIPPPGATTNQYFRSKERHIKDETNSQTELKDNSMADLQPPMSRFSSFPSDRAIQATKTNSTPAKT</sequence>
<evidence type="ECO:0000313" key="3">
    <source>
        <dbReference type="Proteomes" id="UP000012045"/>
    </source>
</evidence>
<dbReference type="EMBL" id="KB708093">
    <property type="protein sequence ID" value="EMR80931.1"/>
    <property type="molecule type" value="Genomic_DNA"/>
</dbReference>
<feature type="compositionally biased region" description="Basic and acidic residues" evidence="1">
    <location>
        <begin position="19"/>
        <end position="34"/>
    </location>
</feature>
<dbReference type="Proteomes" id="UP000012045">
    <property type="component" value="Unassembled WGS sequence"/>
</dbReference>
<feature type="region of interest" description="Disordered" evidence="1">
    <location>
        <begin position="1"/>
        <end position="66"/>
    </location>
</feature>
<protein>
    <submittedName>
        <fullName evidence="2">Uncharacterized protein</fullName>
    </submittedName>
</protein>
<dbReference type="AlphaFoldDB" id="M7TBX4"/>
<gene>
    <name evidence="2" type="ORF">BcDW1_10467</name>
</gene>
<reference evidence="3" key="1">
    <citation type="journal article" date="2013" name="Genome Announc.">
        <title>Draft genome sequence of Botrytis cinerea BcDW1, inoculum for noble rot of grape berries.</title>
        <authorList>
            <person name="Blanco-Ulate B."/>
            <person name="Allen G."/>
            <person name="Powell A.L."/>
            <person name="Cantu D."/>
        </authorList>
    </citation>
    <scope>NUCLEOTIDE SEQUENCE [LARGE SCALE GENOMIC DNA]</scope>
    <source>
        <strain evidence="3">BcDW1</strain>
    </source>
</reference>